<dbReference type="EMBL" id="CP064955">
    <property type="protein sequence ID" value="QPK83765.1"/>
    <property type="molecule type" value="Genomic_DNA"/>
</dbReference>
<evidence type="ECO:0000313" key="6">
    <source>
        <dbReference type="Proteomes" id="UP000594586"/>
    </source>
</evidence>
<dbReference type="PANTHER" id="PTHR48105">
    <property type="entry name" value="THIOREDOXIN REDUCTASE 1-RELATED-RELATED"/>
    <property type="match status" value="1"/>
</dbReference>
<organism evidence="5 6">
    <name type="scientific">Corynebacterium qintianiae</name>
    <dbReference type="NCBI Taxonomy" id="2709392"/>
    <lineage>
        <taxon>Bacteria</taxon>
        <taxon>Bacillati</taxon>
        <taxon>Actinomycetota</taxon>
        <taxon>Actinomycetes</taxon>
        <taxon>Mycobacteriales</taxon>
        <taxon>Corynebacteriaceae</taxon>
        <taxon>Corynebacterium</taxon>
    </lineage>
</organism>
<dbReference type="Gene3D" id="3.50.50.60">
    <property type="entry name" value="FAD/NAD(P)-binding domain"/>
    <property type="match status" value="2"/>
</dbReference>
<dbReference type="InterPro" id="IPR023753">
    <property type="entry name" value="FAD/NAD-binding_dom"/>
</dbReference>
<evidence type="ECO:0000256" key="1">
    <source>
        <dbReference type="ARBA" id="ARBA00022630"/>
    </source>
</evidence>
<dbReference type="PRINTS" id="PR00368">
    <property type="entry name" value="FADPNR"/>
</dbReference>
<evidence type="ECO:0000259" key="4">
    <source>
        <dbReference type="Pfam" id="PF07992"/>
    </source>
</evidence>
<comment type="catalytic activity">
    <reaction evidence="3">
        <text>[thioredoxin]-dithiol + NADP(+) = [thioredoxin]-disulfide + NADPH + H(+)</text>
        <dbReference type="Rhea" id="RHEA:20345"/>
        <dbReference type="Rhea" id="RHEA-COMP:10698"/>
        <dbReference type="Rhea" id="RHEA-COMP:10700"/>
        <dbReference type="ChEBI" id="CHEBI:15378"/>
        <dbReference type="ChEBI" id="CHEBI:29950"/>
        <dbReference type="ChEBI" id="CHEBI:50058"/>
        <dbReference type="ChEBI" id="CHEBI:57783"/>
        <dbReference type="ChEBI" id="CHEBI:58349"/>
        <dbReference type="EC" id="1.8.1.9"/>
    </reaction>
</comment>
<keyword evidence="2" id="KW-0560">Oxidoreductase</keyword>
<dbReference type="Pfam" id="PF07992">
    <property type="entry name" value="Pyr_redox_2"/>
    <property type="match status" value="1"/>
</dbReference>
<dbReference type="GO" id="GO:0004791">
    <property type="term" value="F:thioredoxin-disulfide reductase (NADPH) activity"/>
    <property type="evidence" value="ECO:0007669"/>
    <property type="project" value="UniProtKB-EC"/>
</dbReference>
<dbReference type="InterPro" id="IPR050097">
    <property type="entry name" value="Ferredoxin-NADP_redctase_2"/>
</dbReference>
<evidence type="ECO:0000256" key="3">
    <source>
        <dbReference type="ARBA" id="ARBA00048132"/>
    </source>
</evidence>
<evidence type="ECO:0000313" key="5">
    <source>
        <dbReference type="EMBL" id="QPK83765.1"/>
    </source>
</evidence>
<sequence>MPELIDVAIVGGGPAGLAAAVTLGRSLRTVALVDAASPRNRFSTHAHNVLGNEGISPADLLAKGREEAASYGAALVDATVTRITGTRGDFTVFYDGGEVRARRIVLATGLTDVLPELDGLAEGWGTDVLHCPYCHGYEVRGQKIAVIATDPGAAHQAKLFGNLSDHVTVVPLDHRPDEEECAELTRLGVVVSGSTAARAVRENGALRGVELADGTLVKADAAVVAPLMRPNLELYESLGGRPETNSAGVKCVDTGEGGKTDIDGVWIAGNVSNIGAIVISSAASGVSAGAAINMDLIEEAARANG</sequence>
<dbReference type="SUPFAM" id="SSF51905">
    <property type="entry name" value="FAD/NAD(P)-binding domain"/>
    <property type="match status" value="1"/>
</dbReference>
<keyword evidence="1" id="KW-0285">Flavoprotein</keyword>
<accession>A0A7T0KN75</accession>
<dbReference type="PRINTS" id="PR00469">
    <property type="entry name" value="PNDRDTASEII"/>
</dbReference>
<evidence type="ECO:0000256" key="2">
    <source>
        <dbReference type="ARBA" id="ARBA00023002"/>
    </source>
</evidence>
<dbReference type="KEGG" id="cqn:G7Y29_02930"/>
<protein>
    <submittedName>
        <fullName evidence="5">NAD(P)/FAD-dependent oxidoreductase</fullName>
    </submittedName>
</protein>
<feature type="domain" description="FAD/NAD(P)-binding" evidence="4">
    <location>
        <begin position="6"/>
        <end position="273"/>
    </location>
</feature>
<keyword evidence="6" id="KW-1185">Reference proteome</keyword>
<dbReference type="RefSeq" id="WP_165001902.1">
    <property type="nucleotide sequence ID" value="NZ_CP064955.1"/>
</dbReference>
<reference evidence="5 6" key="1">
    <citation type="submission" date="2020-11" db="EMBL/GenBank/DDBJ databases">
        <title>Corynebacterium sp. MC1420.</title>
        <authorList>
            <person name="Zhou J."/>
        </authorList>
    </citation>
    <scope>NUCLEOTIDE SEQUENCE [LARGE SCALE GENOMIC DNA]</scope>
    <source>
        <strain evidence="5 6">MC1420</strain>
    </source>
</reference>
<dbReference type="Proteomes" id="UP000594586">
    <property type="component" value="Chromosome"/>
</dbReference>
<name>A0A7T0KN75_9CORY</name>
<dbReference type="AlphaFoldDB" id="A0A7T0KN75"/>
<dbReference type="InterPro" id="IPR036188">
    <property type="entry name" value="FAD/NAD-bd_sf"/>
</dbReference>
<gene>
    <name evidence="5" type="ORF">G7Y29_02930</name>
</gene>
<proteinExistence type="predicted"/>